<dbReference type="PROSITE" id="PS50995">
    <property type="entry name" value="HTH_MARR_2"/>
    <property type="match status" value="1"/>
</dbReference>
<sequence length="154" mass="17147">MADGRAVLMALERMKQSHLTLHHAVARRLKINSIDAEAIAHLIADEPLAQEVLRARLLISKSAMTALVDRLVRDDFLVRHANPADRRSTLLTVSERARHGWENGMRRVFDTMDPVAAALGPDAAAVVAEFLDRITDLQLKLADDVMRHRSEAGE</sequence>
<dbReference type="GO" id="GO:0003700">
    <property type="term" value="F:DNA-binding transcription factor activity"/>
    <property type="evidence" value="ECO:0007669"/>
    <property type="project" value="InterPro"/>
</dbReference>
<reference evidence="2 3" key="1">
    <citation type="submission" date="2023-07" db="EMBL/GenBank/DDBJ databases">
        <title>Sequencing the genomes of 1000 actinobacteria strains.</title>
        <authorList>
            <person name="Klenk H.-P."/>
        </authorList>
    </citation>
    <scope>NUCLEOTIDE SEQUENCE [LARGE SCALE GENOMIC DNA]</scope>
    <source>
        <strain evidence="2 3">DSM 44711</strain>
    </source>
</reference>
<dbReference type="SMART" id="SM00347">
    <property type="entry name" value="HTH_MARR"/>
    <property type="match status" value="1"/>
</dbReference>
<name>A0AAE3ZWG9_9ACTN</name>
<dbReference type="Gene3D" id="1.10.10.10">
    <property type="entry name" value="Winged helix-like DNA-binding domain superfamily/Winged helix DNA-binding domain"/>
    <property type="match status" value="1"/>
</dbReference>
<feature type="domain" description="HTH marR-type" evidence="1">
    <location>
        <begin position="4"/>
        <end position="136"/>
    </location>
</feature>
<keyword evidence="3" id="KW-1185">Reference proteome</keyword>
<dbReference type="SUPFAM" id="SSF46785">
    <property type="entry name" value="Winged helix' DNA-binding domain"/>
    <property type="match status" value="1"/>
</dbReference>
<evidence type="ECO:0000313" key="2">
    <source>
        <dbReference type="EMBL" id="MDR7325373.1"/>
    </source>
</evidence>
<protein>
    <submittedName>
        <fullName evidence="2">DNA-binding MarR family transcriptional regulator</fullName>
    </submittedName>
</protein>
<dbReference type="InterPro" id="IPR036390">
    <property type="entry name" value="WH_DNA-bd_sf"/>
</dbReference>
<dbReference type="InterPro" id="IPR000835">
    <property type="entry name" value="HTH_MarR-typ"/>
</dbReference>
<dbReference type="GO" id="GO:0006950">
    <property type="term" value="P:response to stress"/>
    <property type="evidence" value="ECO:0007669"/>
    <property type="project" value="TreeGrafter"/>
</dbReference>
<accession>A0AAE3ZWG9</accession>
<dbReference type="RefSeq" id="WP_310420050.1">
    <property type="nucleotide sequence ID" value="NZ_JAVDYC010000001.1"/>
</dbReference>
<dbReference type="PANTHER" id="PTHR33164">
    <property type="entry name" value="TRANSCRIPTIONAL REGULATOR, MARR FAMILY"/>
    <property type="match status" value="1"/>
</dbReference>
<proteinExistence type="predicted"/>
<keyword evidence="2" id="KW-0238">DNA-binding</keyword>
<dbReference type="GO" id="GO:0003677">
    <property type="term" value="F:DNA binding"/>
    <property type="evidence" value="ECO:0007669"/>
    <property type="project" value="UniProtKB-KW"/>
</dbReference>
<dbReference type="Pfam" id="PF12802">
    <property type="entry name" value="MarR_2"/>
    <property type="match status" value="1"/>
</dbReference>
<dbReference type="InterPro" id="IPR036388">
    <property type="entry name" value="WH-like_DNA-bd_sf"/>
</dbReference>
<evidence type="ECO:0000259" key="1">
    <source>
        <dbReference type="PROSITE" id="PS50995"/>
    </source>
</evidence>
<dbReference type="Proteomes" id="UP001183629">
    <property type="component" value="Unassembled WGS sequence"/>
</dbReference>
<evidence type="ECO:0000313" key="3">
    <source>
        <dbReference type="Proteomes" id="UP001183629"/>
    </source>
</evidence>
<organism evidence="2 3">
    <name type="scientific">Catenuloplanes niger</name>
    <dbReference type="NCBI Taxonomy" id="587534"/>
    <lineage>
        <taxon>Bacteria</taxon>
        <taxon>Bacillati</taxon>
        <taxon>Actinomycetota</taxon>
        <taxon>Actinomycetes</taxon>
        <taxon>Micromonosporales</taxon>
        <taxon>Micromonosporaceae</taxon>
        <taxon>Catenuloplanes</taxon>
    </lineage>
</organism>
<comment type="caution">
    <text evidence="2">The sequence shown here is derived from an EMBL/GenBank/DDBJ whole genome shotgun (WGS) entry which is preliminary data.</text>
</comment>
<dbReference type="PANTHER" id="PTHR33164:SF102">
    <property type="entry name" value="TRANSCRIPTIONAL REGULATORY PROTEIN"/>
    <property type="match status" value="1"/>
</dbReference>
<dbReference type="InterPro" id="IPR039422">
    <property type="entry name" value="MarR/SlyA-like"/>
</dbReference>
<gene>
    <name evidence="2" type="ORF">J2S44_005623</name>
</gene>
<dbReference type="AlphaFoldDB" id="A0AAE3ZWG9"/>
<dbReference type="EMBL" id="JAVDYC010000001">
    <property type="protein sequence ID" value="MDR7325373.1"/>
    <property type="molecule type" value="Genomic_DNA"/>
</dbReference>